<evidence type="ECO:0000313" key="4">
    <source>
        <dbReference type="RefSeq" id="XP_056860139.1"/>
    </source>
</evidence>
<dbReference type="GeneID" id="108835766"/>
<dbReference type="InterPro" id="IPR012337">
    <property type="entry name" value="RNaseH-like_sf"/>
</dbReference>
<dbReference type="Gene3D" id="3.30.420.10">
    <property type="entry name" value="Ribonuclease H-like superfamily/Ribonuclease H"/>
    <property type="match status" value="1"/>
</dbReference>
<dbReference type="PANTHER" id="PTHR37610">
    <property type="entry name" value="CCHC-TYPE DOMAIN-CONTAINING PROTEIN"/>
    <property type="match status" value="1"/>
</dbReference>
<dbReference type="GO" id="GO:0003676">
    <property type="term" value="F:nucleic acid binding"/>
    <property type="evidence" value="ECO:0007669"/>
    <property type="project" value="InterPro"/>
</dbReference>
<dbReference type="InterPro" id="IPR057670">
    <property type="entry name" value="SH3_retrovirus"/>
</dbReference>
<dbReference type="Proteomes" id="UP000504610">
    <property type="component" value="Chromosome 2"/>
</dbReference>
<dbReference type="KEGG" id="rsz:108835766"/>
<dbReference type="GO" id="GO:0015074">
    <property type="term" value="P:DNA integration"/>
    <property type="evidence" value="ECO:0007669"/>
    <property type="project" value="InterPro"/>
</dbReference>
<feature type="region of interest" description="Disordered" evidence="1">
    <location>
        <begin position="207"/>
        <end position="248"/>
    </location>
</feature>
<organism evidence="3 4">
    <name type="scientific">Raphanus sativus</name>
    <name type="common">Radish</name>
    <name type="synonym">Raphanus raphanistrum var. sativus</name>
    <dbReference type="NCBI Taxonomy" id="3726"/>
    <lineage>
        <taxon>Eukaryota</taxon>
        <taxon>Viridiplantae</taxon>
        <taxon>Streptophyta</taxon>
        <taxon>Embryophyta</taxon>
        <taxon>Tracheophyta</taxon>
        <taxon>Spermatophyta</taxon>
        <taxon>Magnoliopsida</taxon>
        <taxon>eudicotyledons</taxon>
        <taxon>Gunneridae</taxon>
        <taxon>Pentapetalae</taxon>
        <taxon>rosids</taxon>
        <taxon>malvids</taxon>
        <taxon>Brassicales</taxon>
        <taxon>Brassicaceae</taxon>
        <taxon>Brassiceae</taxon>
        <taxon>Raphanus</taxon>
    </lineage>
</organism>
<feature type="compositionally biased region" description="Polar residues" evidence="1">
    <location>
        <begin position="627"/>
        <end position="646"/>
    </location>
</feature>
<evidence type="ECO:0000313" key="3">
    <source>
        <dbReference type="Proteomes" id="UP000504610"/>
    </source>
</evidence>
<dbReference type="InterPro" id="IPR001584">
    <property type="entry name" value="Integrase_cat-core"/>
</dbReference>
<feature type="domain" description="Integrase catalytic" evidence="2">
    <location>
        <begin position="393"/>
        <end position="493"/>
    </location>
</feature>
<reference evidence="4" key="2">
    <citation type="submission" date="2025-08" db="UniProtKB">
        <authorList>
            <consortium name="RefSeq"/>
        </authorList>
    </citation>
    <scope>IDENTIFICATION</scope>
    <source>
        <tissue evidence="4">Leaf</tissue>
    </source>
</reference>
<name>A0A9W3D8Q1_RAPSA</name>
<dbReference type="SUPFAM" id="SSF53098">
    <property type="entry name" value="Ribonuclease H-like"/>
    <property type="match status" value="1"/>
</dbReference>
<dbReference type="InterPro" id="IPR054722">
    <property type="entry name" value="PolX-like_BBD"/>
</dbReference>
<dbReference type="PANTHER" id="PTHR37610:SF97">
    <property type="entry name" value="RETROTRANSPOSON GAG DOMAIN-CONTAINING PROTEIN"/>
    <property type="match status" value="1"/>
</dbReference>
<dbReference type="AlphaFoldDB" id="A0A9W3D8Q1"/>
<evidence type="ECO:0000256" key="1">
    <source>
        <dbReference type="SAM" id="MobiDB-lite"/>
    </source>
</evidence>
<dbReference type="InterPro" id="IPR036397">
    <property type="entry name" value="RNaseH_sf"/>
</dbReference>
<reference evidence="3" key="1">
    <citation type="journal article" date="2019" name="Database">
        <title>The radish genome database (RadishGD): an integrated information resource for radish genomics.</title>
        <authorList>
            <person name="Yu H.J."/>
            <person name="Baek S."/>
            <person name="Lee Y.J."/>
            <person name="Cho A."/>
            <person name="Mun J.H."/>
        </authorList>
    </citation>
    <scope>NUCLEOTIDE SEQUENCE [LARGE SCALE GENOMIC DNA]</scope>
    <source>
        <strain evidence="3">cv. WK10039</strain>
    </source>
</reference>
<keyword evidence="3" id="KW-1185">Reference proteome</keyword>
<dbReference type="Pfam" id="PF22936">
    <property type="entry name" value="Pol_BBD"/>
    <property type="match status" value="1"/>
</dbReference>
<proteinExistence type="predicted"/>
<feature type="compositionally biased region" description="Polar residues" evidence="1">
    <location>
        <begin position="235"/>
        <end position="248"/>
    </location>
</feature>
<evidence type="ECO:0000259" key="2">
    <source>
        <dbReference type="PROSITE" id="PS50994"/>
    </source>
</evidence>
<sequence length="678" mass="76043">MVVEVVNALQAKRKLGFIKGTLKKPEETSPDLENWLTVNSMIVGWIRASIEPKVRSTVTYITEAYQLWEDLKQRFSVGNNVRVHQIKAHLASCRQKGLSVLDYFGNLSKLWEELQVYQPIHACTCGAAAAIAKEREHEKIHQFMMGLDDSRFVNISTSVIGLDLLPSLGEIYNKMVREEQRLASARSHEQQEARDYWQLVRFPDRYNERSGGRGQGFGNRGRGRGMNSRGRGQENIAQASVTSSNSSFPEFSADQWKVLSQMIQEKAGNQASDKLFGKNKLGDVILDTGASHHMTGNRDLLTHLETISPCSISFADGNRTFADRFSRTLIGAGEERDGVYYFTDLVSVKSHRAVRVSDHVMWHQCLGHPSFSVFSDLSFVSKSASSSPCDTFFRELPRLVEHDNGTEFMVMSSLFKDQDIVHQTSCVNTPQQNCRFERKHKHILNVSCALLFQANLPIKFWGKAVLTAAYLINRNPSSVLNGRSYYEVIHGVAPDYKALRVFGSVCYVHRTSRDKDKFGPRSRLCVFVGYPIGKKCWKVYDIDRNVFLVSRDVVFREDLFPYADQKTEPADGSPIDTVSDEDWNLPPLGRKEEPVPVIPPAITVSEAPPASNSESPLPVSETLHASIQEVSTSAPEQASSPTNATNDAEAVVPETLGRGQQKKTTPVRLRDYLLQCNS</sequence>
<dbReference type="PROSITE" id="PS50994">
    <property type="entry name" value="INTEGRASE"/>
    <property type="match status" value="1"/>
</dbReference>
<dbReference type="Pfam" id="PF25597">
    <property type="entry name" value="SH3_retrovirus"/>
    <property type="match status" value="1"/>
</dbReference>
<dbReference type="OrthoDB" id="1113044at2759"/>
<accession>A0A9W3D8Q1</accession>
<feature type="region of interest" description="Disordered" evidence="1">
    <location>
        <begin position="627"/>
        <end position="664"/>
    </location>
</feature>
<protein>
    <submittedName>
        <fullName evidence="4">Uncharacterized protein LOC108835766</fullName>
    </submittedName>
</protein>
<gene>
    <name evidence="4" type="primary">LOC108835766</name>
</gene>
<dbReference type="RefSeq" id="XP_056860139.1">
    <property type="nucleotide sequence ID" value="XM_057004159.1"/>
</dbReference>